<sequence length="200" mass="23574">HNYLEVRKQLCYPYYLRITESDHNSKNKLSANNEKVIVELEVSIEIDSSTKIHTKLLTNDKIKKLSDDKLVSLIEKLKKELEDKKKDVNNVNKLIYNNNKNEIIINRLKSQWIASQKTELLNFDKIDLLSVHCYDNAIREIKQERSMERVRLVGIKESNLYSLDNYLNALEMILSVNQDIERANNYIIPVVANWPRQLFI</sequence>
<protein>
    <submittedName>
        <fullName evidence="2">24857_t:CDS:1</fullName>
    </submittedName>
</protein>
<organism evidence="2 3">
    <name type="scientific">Dentiscutata erythropus</name>
    <dbReference type="NCBI Taxonomy" id="1348616"/>
    <lineage>
        <taxon>Eukaryota</taxon>
        <taxon>Fungi</taxon>
        <taxon>Fungi incertae sedis</taxon>
        <taxon>Mucoromycota</taxon>
        <taxon>Glomeromycotina</taxon>
        <taxon>Glomeromycetes</taxon>
        <taxon>Diversisporales</taxon>
        <taxon>Gigasporaceae</taxon>
        <taxon>Dentiscutata</taxon>
    </lineage>
</organism>
<feature type="non-terminal residue" evidence="2">
    <location>
        <position position="200"/>
    </location>
</feature>
<accession>A0A9N9P0S7</accession>
<feature type="coiled-coil region" evidence="1">
    <location>
        <begin position="67"/>
        <end position="94"/>
    </location>
</feature>
<dbReference type="Proteomes" id="UP000789405">
    <property type="component" value="Unassembled WGS sequence"/>
</dbReference>
<reference evidence="2" key="1">
    <citation type="submission" date="2021-06" db="EMBL/GenBank/DDBJ databases">
        <authorList>
            <person name="Kallberg Y."/>
            <person name="Tangrot J."/>
            <person name="Rosling A."/>
        </authorList>
    </citation>
    <scope>NUCLEOTIDE SEQUENCE</scope>
    <source>
        <strain evidence="2">MA453B</strain>
    </source>
</reference>
<keyword evidence="3" id="KW-1185">Reference proteome</keyword>
<comment type="caution">
    <text evidence="2">The sequence shown here is derived from an EMBL/GenBank/DDBJ whole genome shotgun (WGS) entry which is preliminary data.</text>
</comment>
<gene>
    <name evidence="2" type="ORF">DERYTH_LOCUS19434</name>
</gene>
<evidence type="ECO:0000256" key="1">
    <source>
        <dbReference type="SAM" id="Coils"/>
    </source>
</evidence>
<dbReference type="EMBL" id="CAJVPY010021285">
    <property type="protein sequence ID" value="CAG8779035.1"/>
    <property type="molecule type" value="Genomic_DNA"/>
</dbReference>
<dbReference type="AlphaFoldDB" id="A0A9N9P0S7"/>
<proteinExistence type="predicted"/>
<dbReference type="OrthoDB" id="2430384at2759"/>
<keyword evidence="1" id="KW-0175">Coiled coil</keyword>
<name>A0A9N9P0S7_9GLOM</name>
<evidence type="ECO:0000313" key="2">
    <source>
        <dbReference type="EMBL" id="CAG8779035.1"/>
    </source>
</evidence>
<evidence type="ECO:0000313" key="3">
    <source>
        <dbReference type="Proteomes" id="UP000789405"/>
    </source>
</evidence>